<feature type="transmembrane region" description="Helical" evidence="8">
    <location>
        <begin position="399"/>
        <end position="418"/>
    </location>
</feature>
<feature type="transmembrane region" description="Helical" evidence="8">
    <location>
        <begin position="259"/>
        <end position="279"/>
    </location>
</feature>
<dbReference type="AlphaFoldDB" id="A0A7D8UPU6"/>
<evidence type="ECO:0000256" key="6">
    <source>
        <dbReference type="ARBA" id="ARBA00023136"/>
    </source>
</evidence>
<name>A0A7D8UPU6_9HELO</name>
<evidence type="ECO:0000259" key="9">
    <source>
        <dbReference type="PROSITE" id="PS50850"/>
    </source>
</evidence>
<dbReference type="Proteomes" id="UP000481288">
    <property type="component" value="Unassembled WGS sequence"/>
</dbReference>
<evidence type="ECO:0000256" key="1">
    <source>
        <dbReference type="ARBA" id="ARBA00004141"/>
    </source>
</evidence>
<feature type="transmembrane region" description="Helical" evidence="8">
    <location>
        <begin position="176"/>
        <end position="195"/>
    </location>
</feature>
<comment type="similarity">
    <text evidence="2">Belongs to the major facilitator superfamily. Monocarboxylate porter (TC 2.A.1.13) family.</text>
</comment>
<protein>
    <submittedName>
        <fullName evidence="10">Fujikurins efflux protein</fullName>
    </submittedName>
</protein>
<dbReference type="Pfam" id="PF07690">
    <property type="entry name" value="MFS_1"/>
    <property type="match status" value="1"/>
</dbReference>
<organism evidence="10 11">
    <name type="scientific">Lachnellula cervina</name>
    <dbReference type="NCBI Taxonomy" id="1316786"/>
    <lineage>
        <taxon>Eukaryota</taxon>
        <taxon>Fungi</taxon>
        <taxon>Dikarya</taxon>
        <taxon>Ascomycota</taxon>
        <taxon>Pezizomycotina</taxon>
        <taxon>Leotiomycetes</taxon>
        <taxon>Helotiales</taxon>
        <taxon>Lachnaceae</taxon>
        <taxon>Lachnellula</taxon>
    </lineage>
</organism>
<reference evidence="10 11" key="1">
    <citation type="submission" date="2018-05" db="EMBL/GenBank/DDBJ databases">
        <title>Whole genome sequencing for identification of molecular markers to develop diagnostic detection tools for the regulated plant pathogen Lachnellula willkommii.</title>
        <authorList>
            <person name="Giroux E."/>
            <person name="Bilodeau G."/>
        </authorList>
    </citation>
    <scope>NUCLEOTIDE SEQUENCE [LARGE SCALE GENOMIC DNA]</scope>
    <source>
        <strain evidence="10 11">CBS 625.97</strain>
    </source>
</reference>
<dbReference type="Gene3D" id="1.20.1250.20">
    <property type="entry name" value="MFS general substrate transporter like domains"/>
    <property type="match status" value="2"/>
</dbReference>
<evidence type="ECO:0000313" key="10">
    <source>
        <dbReference type="EMBL" id="TVY51508.1"/>
    </source>
</evidence>
<evidence type="ECO:0000256" key="7">
    <source>
        <dbReference type="SAM" id="MobiDB-lite"/>
    </source>
</evidence>
<accession>A0A7D8UPU6</accession>
<dbReference type="EMBL" id="QGMG01000796">
    <property type="protein sequence ID" value="TVY51508.1"/>
    <property type="molecule type" value="Genomic_DNA"/>
</dbReference>
<evidence type="ECO:0000256" key="3">
    <source>
        <dbReference type="ARBA" id="ARBA00022448"/>
    </source>
</evidence>
<evidence type="ECO:0000256" key="4">
    <source>
        <dbReference type="ARBA" id="ARBA00022692"/>
    </source>
</evidence>
<dbReference type="CDD" id="cd17352">
    <property type="entry name" value="MFS_MCT_SLC16"/>
    <property type="match status" value="1"/>
</dbReference>
<comment type="subcellular location">
    <subcellularLocation>
        <location evidence="1">Membrane</location>
        <topology evidence="1">Multi-pass membrane protein</topology>
    </subcellularLocation>
</comment>
<proteinExistence type="inferred from homology"/>
<dbReference type="InterPro" id="IPR050327">
    <property type="entry name" value="Proton-linked_MCT"/>
</dbReference>
<dbReference type="SUPFAM" id="SSF103473">
    <property type="entry name" value="MFS general substrate transporter"/>
    <property type="match status" value="1"/>
</dbReference>
<feature type="transmembrane region" description="Helical" evidence="8">
    <location>
        <begin position="291"/>
        <end position="315"/>
    </location>
</feature>
<keyword evidence="11" id="KW-1185">Reference proteome</keyword>
<feature type="transmembrane region" description="Helical" evidence="8">
    <location>
        <begin position="424"/>
        <end position="449"/>
    </location>
</feature>
<gene>
    <name evidence="10" type="ORF">LCER1_G007270</name>
</gene>
<evidence type="ECO:0000256" key="8">
    <source>
        <dbReference type="SAM" id="Phobius"/>
    </source>
</evidence>
<dbReference type="InterPro" id="IPR020846">
    <property type="entry name" value="MFS_dom"/>
</dbReference>
<evidence type="ECO:0000313" key="11">
    <source>
        <dbReference type="Proteomes" id="UP000481288"/>
    </source>
</evidence>
<dbReference type="GO" id="GO:0016020">
    <property type="term" value="C:membrane"/>
    <property type="evidence" value="ECO:0007669"/>
    <property type="project" value="UniProtKB-SubCell"/>
</dbReference>
<feature type="domain" description="Major facilitator superfamily (MFS) profile" evidence="9">
    <location>
        <begin position="131"/>
        <end position="515"/>
    </location>
</feature>
<feature type="transmembrane region" description="Helical" evidence="8">
    <location>
        <begin position="202"/>
        <end position="221"/>
    </location>
</feature>
<feature type="transmembrane region" description="Helical" evidence="8">
    <location>
        <begin position="227"/>
        <end position="247"/>
    </location>
</feature>
<keyword evidence="6 8" id="KW-0472">Membrane</keyword>
<dbReference type="GO" id="GO:0022857">
    <property type="term" value="F:transmembrane transporter activity"/>
    <property type="evidence" value="ECO:0007669"/>
    <property type="project" value="InterPro"/>
</dbReference>
<dbReference type="InterPro" id="IPR036259">
    <property type="entry name" value="MFS_trans_sf"/>
</dbReference>
<feature type="region of interest" description="Disordered" evidence="7">
    <location>
        <begin position="23"/>
        <end position="55"/>
    </location>
</feature>
<feature type="transmembrane region" description="Helical" evidence="8">
    <location>
        <begin position="336"/>
        <end position="358"/>
    </location>
</feature>
<dbReference type="PANTHER" id="PTHR11360:SF224">
    <property type="entry name" value="MAJOR FACILITATOR SUPERFAMILY (MFS) PROFILE DOMAIN-CONTAINING PROTEIN-RELATED"/>
    <property type="match status" value="1"/>
</dbReference>
<dbReference type="InterPro" id="IPR011701">
    <property type="entry name" value="MFS"/>
</dbReference>
<dbReference type="PANTHER" id="PTHR11360">
    <property type="entry name" value="MONOCARBOXYLATE TRANSPORTER"/>
    <property type="match status" value="1"/>
</dbReference>
<feature type="transmembrane region" description="Helical" evidence="8">
    <location>
        <begin position="461"/>
        <end position="484"/>
    </location>
</feature>
<dbReference type="PROSITE" id="PS50850">
    <property type="entry name" value="MFS"/>
    <property type="match status" value="1"/>
</dbReference>
<feature type="transmembrane region" description="Helical" evidence="8">
    <location>
        <begin position="370"/>
        <end position="392"/>
    </location>
</feature>
<keyword evidence="4 8" id="KW-0812">Transmembrane</keyword>
<evidence type="ECO:0000256" key="2">
    <source>
        <dbReference type="ARBA" id="ARBA00006727"/>
    </source>
</evidence>
<keyword evidence="3" id="KW-0813">Transport</keyword>
<feature type="compositionally biased region" description="Basic and acidic residues" evidence="7">
    <location>
        <begin position="32"/>
        <end position="46"/>
    </location>
</feature>
<feature type="region of interest" description="Disordered" evidence="7">
    <location>
        <begin position="101"/>
        <end position="120"/>
    </location>
</feature>
<keyword evidence="5 8" id="KW-1133">Transmembrane helix</keyword>
<dbReference type="OrthoDB" id="5667at2759"/>
<sequence length="523" mass="56607">MALQHATSSGSLWDEKALEASAYDSSQNLTQETHDRELGSQNKETEANVFPRGGREDEKALEASNYYSSQNLTQETLDLELGSQNKETEANIFPEGEAEAEADLERNGAAPNSTPVSGGIDPADFPDGGFEAWLVVLGGWLCLFCSFGWVNCIGVFQDYYQTQPLNQYSSSAVSWIPSMEVFVMFLGGPVFGKLFDNYGPRYLLLFGSILHVFGLMMTSLSTQYYQFFLAQGVVSALGASAIFYPAMSCVGQWFFKNRAAAFGIMASGSSLGGVIFPIMVTKLIPRIGFPWTMRAAAFMILGMMAVANFTVKARLAPKPKPLAMKEFVRPLREPAYALICAGAFMFFFGTFLPFNFVILQAQSNGMSTNLSNYLLAIQNGASVFGRILPGFIADRVGRFNVMIATSAFSAIIVLGLWLPSSSNAPIIVFCALYGFSSGAFVSLAPSLIAQISPIREIGVRTGTFFFCVALAGLTGSPIGGALLTQDNGNFLYLQIFCGVTMVAGTIFFVASRSVQCGFKLKVI</sequence>
<feature type="transmembrane region" description="Helical" evidence="8">
    <location>
        <begin position="490"/>
        <end position="510"/>
    </location>
</feature>
<evidence type="ECO:0000256" key="5">
    <source>
        <dbReference type="ARBA" id="ARBA00022989"/>
    </source>
</evidence>
<comment type="caution">
    <text evidence="10">The sequence shown here is derived from an EMBL/GenBank/DDBJ whole genome shotgun (WGS) entry which is preliminary data.</text>
</comment>
<feature type="transmembrane region" description="Helical" evidence="8">
    <location>
        <begin position="132"/>
        <end position="156"/>
    </location>
</feature>